<dbReference type="InterPro" id="IPR011990">
    <property type="entry name" value="TPR-like_helical_dom_sf"/>
</dbReference>
<feature type="repeat" description="PPR" evidence="2">
    <location>
        <begin position="411"/>
        <end position="445"/>
    </location>
</feature>
<dbReference type="GO" id="GO:0009451">
    <property type="term" value="P:RNA modification"/>
    <property type="evidence" value="ECO:0000318"/>
    <property type="project" value="GO_Central"/>
</dbReference>
<name>A0A0K9P798_ZOSMR</name>
<dbReference type="OrthoDB" id="1855397at2759"/>
<accession>A0A0K9P798</accession>
<feature type="repeat" description="PPR" evidence="2">
    <location>
        <begin position="81"/>
        <end position="111"/>
    </location>
</feature>
<keyword evidence="4" id="KW-1185">Reference proteome</keyword>
<gene>
    <name evidence="3" type="ORF">ZOSMA_345G00040</name>
</gene>
<feature type="repeat" description="PPR" evidence="2">
    <location>
        <begin position="308"/>
        <end position="342"/>
    </location>
</feature>
<sequence>MNAYSHRNITNQKRPLFSSSDLLSHRFTVKSLPSLNSVHAHLTKLGLDLHTIIGNRLISLYSHFGAITAVLQVFRNLPYKNTFTWNITIAAFSRIGQMGMAHQLFEEMPQRDVVSWNSMISGCVSVGSLDKARALLSRMWWCGMRPSAFTFSIAAICVSSARQVKQVHGAAVRSGLVSSNVVLGNSLVDKYGKVGLLKYAMKVFHALEEPDMVSWNSVISASGRDEAFRYFRLMREAMILPDEFTMSNVISVCADLLEVQKGEQVFALCFKLDCGSNSIVIGAVIDMYSQCGKLDKSIKLFDEISTWDTAVCDSMISAYATNGFTKEAQKLFVSILHRGFAPSEFTFSSILITPRSDFPSMECCGPQIQSMILKLGFSSEIIVASSLMDMYAKLGSIESALKIFNDTIFKDLTTWNTMITALARNGNAREAFRLFDELQEKGIEPDRITLKGILSACSLEGLIDEGLHIFTSMQEKYNVKPNREHYMIMVNMMAQAGRFEEAMEIILTMPGNSNASVWGVILEACQIHGTVKLAENVAEKMIESKPNSPLSYTVLAQMYSRTCRWDSLARIKRAMLERGMAKMMSCSWIGVKNRTFVFQTDELLHHGGGNLYSMLSLLAWDKLQSGWIGVRNRIFAFQTDELLHHGGENLYSMLNLLAWDKLQLEWG</sequence>
<dbReference type="OMA" id="CKSGHED"/>
<dbReference type="PANTHER" id="PTHR47926:SF479">
    <property type="entry name" value="PENTACOTRIPEPTIDE-REPEAT REGION OF PRORP DOMAIN-CONTAINING PROTEIN"/>
    <property type="match status" value="1"/>
</dbReference>
<evidence type="ECO:0000313" key="3">
    <source>
        <dbReference type="EMBL" id="KMZ64888.1"/>
    </source>
</evidence>
<dbReference type="InterPro" id="IPR046960">
    <property type="entry name" value="PPR_At4g14850-like_plant"/>
</dbReference>
<dbReference type="NCBIfam" id="TIGR00756">
    <property type="entry name" value="PPR"/>
    <property type="match status" value="3"/>
</dbReference>
<organism evidence="3 4">
    <name type="scientific">Zostera marina</name>
    <name type="common">Eelgrass</name>
    <dbReference type="NCBI Taxonomy" id="29655"/>
    <lineage>
        <taxon>Eukaryota</taxon>
        <taxon>Viridiplantae</taxon>
        <taxon>Streptophyta</taxon>
        <taxon>Embryophyta</taxon>
        <taxon>Tracheophyta</taxon>
        <taxon>Spermatophyta</taxon>
        <taxon>Magnoliopsida</taxon>
        <taxon>Liliopsida</taxon>
        <taxon>Zosteraceae</taxon>
        <taxon>Zostera</taxon>
    </lineage>
</organism>
<keyword evidence="1" id="KW-0677">Repeat</keyword>
<evidence type="ECO:0000313" key="4">
    <source>
        <dbReference type="Proteomes" id="UP000036987"/>
    </source>
</evidence>
<evidence type="ECO:0000256" key="2">
    <source>
        <dbReference type="PROSITE-ProRule" id="PRU00708"/>
    </source>
</evidence>
<dbReference type="STRING" id="29655.A0A0K9P798"/>
<dbReference type="Pfam" id="PF13041">
    <property type="entry name" value="PPR_2"/>
    <property type="match status" value="2"/>
</dbReference>
<dbReference type="AlphaFoldDB" id="A0A0K9P798"/>
<dbReference type="PROSITE" id="PS51375">
    <property type="entry name" value="PPR"/>
    <property type="match status" value="4"/>
</dbReference>
<comment type="caution">
    <text evidence="3">The sequence shown here is derived from an EMBL/GenBank/DDBJ whole genome shotgun (WGS) entry which is preliminary data.</text>
</comment>
<feature type="repeat" description="PPR" evidence="2">
    <location>
        <begin position="112"/>
        <end position="146"/>
    </location>
</feature>
<dbReference type="Gene3D" id="1.25.40.10">
    <property type="entry name" value="Tetratricopeptide repeat domain"/>
    <property type="match status" value="4"/>
</dbReference>
<dbReference type="Pfam" id="PF20431">
    <property type="entry name" value="E_motif"/>
    <property type="match status" value="1"/>
</dbReference>
<dbReference type="InterPro" id="IPR046848">
    <property type="entry name" value="E_motif"/>
</dbReference>
<dbReference type="PANTHER" id="PTHR47926">
    <property type="entry name" value="PENTATRICOPEPTIDE REPEAT-CONTAINING PROTEIN"/>
    <property type="match status" value="1"/>
</dbReference>
<dbReference type="GO" id="GO:0003723">
    <property type="term" value="F:RNA binding"/>
    <property type="evidence" value="ECO:0000318"/>
    <property type="project" value="GO_Central"/>
</dbReference>
<proteinExistence type="predicted"/>
<dbReference type="Pfam" id="PF01535">
    <property type="entry name" value="PPR"/>
    <property type="match status" value="5"/>
</dbReference>
<dbReference type="InterPro" id="IPR002885">
    <property type="entry name" value="PPR_rpt"/>
</dbReference>
<dbReference type="EMBL" id="LFYR01001090">
    <property type="protein sequence ID" value="KMZ64888.1"/>
    <property type="molecule type" value="Genomic_DNA"/>
</dbReference>
<dbReference type="FunFam" id="1.25.40.10:FF:000090">
    <property type="entry name" value="Pentatricopeptide repeat-containing protein, chloroplastic"/>
    <property type="match status" value="1"/>
</dbReference>
<dbReference type="SUPFAM" id="SSF48452">
    <property type="entry name" value="TPR-like"/>
    <property type="match status" value="1"/>
</dbReference>
<reference evidence="4" key="1">
    <citation type="journal article" date="2016" name="Nature">
        <title>The genome of the seagrass Zostera marina reveals angiosperm adaptation to the sea.</title>
        <authorList>
            <person name="Olsen J.L."/>
            <person name="Rouze P."/>
            <person name="Verhelst B."/>
            <person name="Lin Y.-C."/>
            <person name="Bayer T."/>
            <person name="Collen J."/>
            <person name="Dattolo E."/>
            <person name="De Paoli E."/>
            <person name="Dittami S."/>
            <person name="Maumus F."/>
            <person name="Michel G."/>
            <person name="Kersting A."/>
            <person name="Lauritano C."/>
            <person name="Lohaus R."/>
            <person name="Toepel M."/>
            <person name="Tonon T."/>
            <person name="Vanneste K."/>
            <person name="Amirebrahimi M."/>
            <person name="Brakel J."/>
            <person name="Bostroem C."/>
            <person name="Chovatia M."/>
            <person name="Grimwood J."/>
            <person name="Jenkins J.W."/>
            <person name="Jueterbock A."/>
            <person name="Mraz A."/>
            <person name="Stam W.T."/>
            <person name="Tice H."/>
            <person name="Bornberg-Bauer E."/>
            <person name="Green P.J."/>
            <person name="Pearson G.A."/>
            <person name="Procaccini G."/>
            <person name="Duarte C.M."/>
            <person name="Schmutz J."/>
            <person name="Reusch T.B.H."/>
            <person name="Van de Peer Y."/>
        </authorList>
    </citation>
    <scope>NUCLEOTIDE SEQUENCE [LARGE SCALE GENOMIC DNA]</scope>
    <source>
        <strain evidence="4">cv. Finnish</strain>
    </source>
</reference>
<evidence type="ECO:0000256" key="1">
    <source>
        <dbReference type="ARBA" id="ARBA00022737"/>
    </source>
</evidence>
<protein>
    <submittedName>
        <fullName evidence="3">Putative Pentatricopeptide repeat-containing protein</fullName>
    </submittedName>
</protein>
<dbReference type="Proteomes" id="UP000036987">
    <property type="component" value="Unassembled WGS sequence"/>
</dbReference>